<feature type="signal peptide" evidence="2">
    <location>
        <begin position="1"/>
        <end position="18"/>
    </location>
</feature>
<name>A0A152A4W0_TIELA</name>
<dbReference type="SUPFAM" id="SSF69318">
    <property type="entry name" value="Integrin alpha N-terminal domain"/>
    <property type="match status" value="1"/>
</dbReference>
<sequence>MKIYILLILILCFGWNHAFPASTAMLDYTNSYSIGYKGAKIFNVVSTLTYSIGTCDINGDGKKDIIYIDGDGYVVLFGDVSRFGNARPINDSFADGINGFKIKIVQPERFPVCGDVNGDGIDDIMVSTSYLFYTDVYVIYGSKSPFKALIDPIDGTNGFRIPGDMDQGLGVGKAICDLNGDGVKDIVFSTYYGFFGGTVLNSNRIYVIFGLKNGTLFKTNKDVFSRSDIVEGTGFIMNDLYAATLTCGDINNDGYDDLYLLKPKSQIVFGKAIFPLNYVPQFDGKEALNLPGIIWDTPNKDNRFGTSSFGDFNGDGLTDMAVTNGNYSSYEVYIILGNRNENWPSTFDVKSRNSSNVIAFTKGSGSKAYNCDSLIMGDINGDGLDDLQCYSPEFVWVVYGSDFPFESVVDLSSNTSPLVDDCRGFILEQVDGRVLANSDFNNDKILDLMVIKSKVLYGIFGEKLPMSASLGLKDTLIKYQANGTYDLLENNYNPVSEKCPPTNIKVQVLNAQPSDSLDIAPSNDITVKKLSPSNIIIYNKNNDSKFLQKIAKIQYSTQRNDSIATINFKYRGYINETISVKTIVSQINVLPCICTENNVCIDSLCVPPGTTDTNAGCAKYPCTYGLECDATVNKCVLPRACMACTDLKCRSNEICEMRKSSESETCKIFPFYLTTLVDVLIYQLNKEDYNVFHQKKISFYKWCCLDDDEIEVKQSEEYHSNYLIVAYAYQSLLFKEPYYYNKFTEWIDSNSERKRLISFIFIILSNRRKPIMKLFERIFDYTVELEIMLNNRTLGKLDTIFESTICRKVIESLCSTNKRPKVNIIEFLFLNFRSTPDLKLSLNELVYLSNIGLSDVIKMYIFQIQESEIDSQKYSIEYYSSIILYCLKTQFDLIIQKFYNVYSQSFTEFTNNYLVNHLNVTDKDTTSICAQLIIYKDHFKIQPNPLIDQYIFDLVKGNRSNRNVMLLIKTIDKMGLYFDELYKHLMDNQQIKYVNVLYYKLSLKDMNKERKKFLIDSINSHTKINSLMILDKYKYTDDLINYLKNVIVSTVDFDSFEILEFPENIKMVLEFHKLTMKLGIRSKAVKEIVMQSISYCFKSIENVIELPIHILQSIRDYGYDIILALYDHSTIEWICGLIFKSNTIAQEFIENRMVRYFLINQGNLITLLDDGLVFNYDAMMNLLLLLHPYVNMEKYALTKITIGYELLTKVITNFSKYPDNITKATKTTNLVKRLLNDYYGNSVEECQPPFVPYHIYAFVEFSVFFHLAIPHSIDTKNTISSYYNNLDKLYDLASIKTSNDIDKILLSYLIVGQEIMKSNLYRKFINSIPWSLINSLPYIKHLAVEKKMDDTWIQHRTIQLPMVVLQVIFRFYFQDIQVPDKDKLKLSTVSKGVFKFCQSLATDYKSYSLVTDLNIRYANVNWDSEYSLFRTVKVLHWGIQVIPSKLLDVVLYQHLEVLIISEAPDLIHLENITNIRILSLSMDPKTQFMPPYINLVKNCPNLQKLILVSSSKNLNVNNNIQELLSNCNHNELKDVNIHLSGNWSFLFNITVKAPSDQYKSTKFSLTTSKMYLYKVEGFQSISIPLNSFNDTVDDIIQFYEIPFSLASDKIEIQIDQYNVIIDLIDKIIEKKYNTKCFSLIITRLINFDSNQVEDIFNSISKSINIDSFAIGFQMNERVSPISILNDWSSINLNKFKTPNSSYTQFFK</sequence>
<dbReference type="OrthoDB" id="21139at2759"/>
<keyword evidence="4" id="KW-1185">Reference proteome</keyword>
<dbReference type="EMBL" id="LODT01000011">
    <property type="protein sequence ID" value="KYR01127.1"/>
    <property type="molecule type" value="Genomic_DNA"/>
</dbReference>
<dbReference type="PANTHER" id="PTHR13412">
    <property type="entry name" value="T-CELL IMMUNOMODULATORY PROTEIN HOMOLOG"/>
    <property type="match status" value="1"/>
</dbReference>
<keyword evidence="1 2" id="KW-0732">Signal</keyword>
<dbReference type="Proteomes" id="UP000076078">
    <property type="component" value="Unassembled WGS sequence"/>
</dbReference>
<evidence type="ECO:0000256" key="1">
    <source>
        <dbReference type="ARBA" id="ARBA00022729"/>
    </source>
</evidence>
<dbReference type="Gene3D" id="2.130.10.130">
    <property type="entry name" value="Integrin alpha, N-terminal"/>
    <property type="match status" value="3"/>
</dbReference>
<dbReference type="Pfam" id="PF01839">
    <property type="entry name" value="FG-GAP"/>
    <property type="match status" value="1"/>
</dbReference>
<evidence type="ECO:0008006" key="5">
    <source>
        <dbReference type="Google" id="ProtNLM"/>
    </source>
</evidence>
<evidence type="ECO:0000313" key="3">
    <source>
        <dbReference type="EMBL" id="KYR01127.1"/>
    </source>
</evidence>
<dbReference type="InterPro" id="IPR024881">
    <property type="entry name" value="Tip"/>
</dbReference>
<dbReference type="InterPro" id="IPR028994">
    <property type="entry name" value="Integrin_alpha_N"/>
</dbReference>
<evidence type="ECO:0000313" key="4">
    <source>
        <dbReference type="Proteomes" id="UP000076078"/>
    </source>
</evidence>
<dbReference type="InterPro" id="IPR013517">
    <property type="entry name" value="FG-GAP"/>
</dbReference>
<proteinExistence type="predicted"/>
<feature type="chain" id="PRO_5007593614" description="Tenascin X" evidence="2">
    <location>
        <begin position="19"/>
        <end position="1707"/>
    </location>
</feature>
<dbReference type="InParanoid" id="A0A152A4W0"/>
<organism evidence="3 4">
    <name type="scientific">Tieghemostelium lacteum</name>
    <name type="common">Slime mold</name>
    <name type="synonym">Dictyostelium lacteum</name>
    <dbReference type="NCBI Taxonomy" id="361077"/>
    <lineage>
        <taxon>Eukaryota</taxon>
        <taxon>Amoebozoa</taxon>
        <taxon>Evosea</taxon>
        <taxon>Eumycetozoa</taxon>
        <taxon>Dictyostelia</taxon>
        <taxon>Dictyosteliales</taxon>
        <taxon>Raperosteliaceae</taxon>
        <taxon>Tieghemostelium</taxon>
    </lineage>
</organism>
<comment type="caution">
    <text evidence="3">The sequence shown here is derived from an EMBL/GenBank/DDBJ whole genome shotgun (WGS) entry which is preliminary data.</text>
</comment>
<protein>
    <recommendedName>
        <fullName evidence="5">Tenascin X</fullName>
    </recommendedName>
</protein>
<gene>
    <name evidence="3" type="ORF">DLAC_02230</name>
</gene>
<dbReference type="PANTHER" id="PTHR13412:SF0">
    <property type="entry name" value="T-CELL IMMUNOMODULATORY PROTEIN"/>
    <property type="match status" value="1"/>
</dbReference>
<evidence type="ECO:0000256" key="2">
    <source>
        <dbReference type="SAM" id="SignalP"/>
    </source>
</evidence>
<reference evidence="3 4" key="1">
    <citation type="submission" date="2015-12" db="EMBL/GenBank/DDBJ databases">
        <title>Dictyostelia acquired genes for synthesis and detection of signals that induce cell-type specialization by lateral gene transfer from prokaryotes.</title>
        <authorList>
            <person name="Gloeckner G."/>
            <person name="Schaap P."/>
        </authorList>
    </citation>
    <scope>NUCLEOTIDE SEQUENCE [LARGE SCALE GENOMIC DNA]</scope>
    <source>
        <strain evidence="3 4">TK</strain>
    </source>
</reference>
<accession>A0A152A4W0</accession>